<organism evidence="1 2">
    <name type="scientific">Russula earlei</name>
    <dbReference type="NCBI Taxonomy" id="71964"/>
    <lineage>
        <taxon>Eukaryota</taxon>
        <taxon>Fungi</taxon>
        <taxon>Dikarya</taxon>
        <taxon>Basidiomycota</taxon>
        <taxon>Agaricomycotina</taxon>
        <taxon>Agaricomycetes</taxon>
        <taxon>Russulales</taxon>
        <taxon>Russulaceae</taxon>
        <taxon>Russula</taxon>
    </lineage>
</organism>
<comment type="caution">
    <text evidence="1">The sequence shown here is derived from an EMBL/GenBank/DDBJ whole genome shotgun (WGS) entry which is preliminary data.</text>
</comment>
<evidence type="ECO:0000313" key="1">
    <source>
        <dbReference type="EMBL" id="KAI9450737.1"/>
    </source>
</evidence>
<dbReference type="Proteomes" id="UP001207468">
    <property type="component" value="Unassembled WGS sequence"/>
</dbReference>
<gene>
    <name evidence="1" type="ORF">F5148DRAFT_1335707</name>
</gene>
<reference evidence="1" key="1">
    <citation type="submission" date="2021-03" db="EMBL/GenBank/DDBJ databases">
        <title>Evolutionary priming and transition to the ectomycorrhizal habit in an iconic lineage of mushroom-forming fungi: is preadaptation a requirement?</title>
        <authorList>
            <consortium name="DOE Joint Genome Institute"/>
            <person name="Looney B.P."/>
            <person name="Miyauchi S."/>
            <person name="Morin E."/>
            <person name="Drula E."/>
            <person name="Courty P.E."/>
            <person name="Chicoki N."/>
            <person name="Fauchery L."/>
            <person name="Kohler A."/>
            <person name="Kuo A."/>
            <person name="LaButti K."/>
            <person name="Pangilinan J."/>
            <person name="Lipzen A."/>
            <person name="Riley R."/>
            <person name="Andreopoulos W."/>
            <person name="He G."/>
            <person name="Johnson J."/>
            <person name="Barry K.W."/>
            <person name="Grigoriev I.V."/>
            <person name="Nagy L."/>
            <person name="Hibbett D."/>
            <person name="Henrissat B."/>
            <person name="Matheny P.B."/>
            <person name="Labbe J."/>
            <person name="Martin A.F."/>
        </authorList>
    </citation>
    <scope>NUCLEOTIDE SEQUENCE</scope>
    <source>
        <strain evidence="1">BPL698</strain>
    </source>
</reference>
<dbReference type="EMBL" id="JAGFNK010000414">
    <property type="protein sequence ID" value="KAI9450737.1"/>
    <property type="molecule type" value="Genomic_DNA"/>
</dbReference>
<protein>
    <submittedName>
        <fullName evidence="1">Uncharacterized protein</fullName>
    </submittedName>
</protein>
<name>A0ACC0TWZ1_9AGAM</name>
<keyword evidence="2" id="KW-1185">Reference proteome</keyword>
<evidence type="ECO:0000313" key="2">
    <source>
        <dbReference type="Proteomes" id="UP001207468"/>
    </source>
</evidence>
<sequence>SSFFVLPSFLSFLSSSCPSHSHSSFPIIPVQDSQAASLLKISLANSQVIQNFPQPMAKTTRIPNAHEIDSVSTNPHGQDRGDDAAVKTHGVNARHDQNGHENTSVEPRTRNSTAGTAVMTQPSTLAMMCFPPLLYMPVPERAAFLSLPLCSSLPMPKGAVSDGSTQRMYAAIRTPKRGHLLLPLSPLLSSPKIFSLPLTEVQLLGRENFVFAAALHRESSPPVLSCPLP</sequence>
<accession>A0ACC0TWZ1</accession>
<proteinExistence type="predicted"/>
<feature type="non-terminal residue" evidence="1">
    <location>
        <position position="1"/>
    </location>
</feature>